<dbReference type="UniPathway" id="UPA00378"/>
<dbReference type="InterPro" id="IPR001254">
    <property type="entry name" value="Trypsin_dom"/>
</dbReference>
<evidence type="ECO:0000256" key="7">
    <source>
        <dbReference type="ARBA" id="ARBA00022676"/>
    </source>
</evidence>
<comment type="pathway">
    <text evidence="3">Protein modification; protein glycosylation.</text>
</comment>
<accession>A0A194PDG5</accession>
<keyword evidence="18" id="KW-0325">Glycoprotein</keyword>
<evidence type="ECO:0000313" key="26">
    <source>
        <dbReference type="EMBL" id="KPI91053.1"/>
    </source>
</evidence>
<dbReference type="PANTHER" id="PTHR46420:SF1">
    <property type="entry name" value="BETA-1,4-GLUCURONYLTRANSFERASE 1"/>
    <property type="match status" value="1"/>
</dbReference>
<evidence type="ECO:0000256" key="15">
    <source>
        <dbReference type="ARBA" id="ARBA00023034"/>
    </source>
</evidence>
<evidence type="ECO:0000313" key="27">
    <source>
        <dbReference type="Proteomes" id="UP000053268"/>
    </source>
</evidence>
<evidence type="ECO:0000256" key="11">
    <source>
        <dbReference type="ARBA" id="ARBA00022801"/>
    </source>
</evidence>
<reference evidence="26 27" key="1">
    <citation type="journal article" date="2015" name="Nat. Commun.">
        <title>Outbred genome sequencing and CRISPR/Cas9 gene editing in butterflies.</title>
        <authorList>
            <person name="Li X."/>
            <person name="Fan D."/>
            <person name="Zhang W."/>
            <person name="Liu G."/>
            <person name="Zhang L."/>
            <person name="Zhao L."/>
            <person name="Fang X."/>
            <person name="Chen L."/>
            <person name="Dong Y."/>
            <person name="Chen Y."/>
            <person name="Ding Y."/>
            <person name="Zhao R."/>
            <person name="Feng M."/>
            <person name="Zhu Y."/>
            <person name="Feng Y."/>
            <person name="Jiang X."/>
            <person name="Zhu D."/>
            <person name="Xiang H."/>
            <person name="Feng X."/>
            <person name="Li S."/>
            <person name="Wang J."/>
            <person name="Zhang G."/>
            <person name="Kronforst M.R."/>
            <person name="Wang W."/>
        </authorList>
    </citation>
    <scope>NUCLEOTIDE SEQUENCE [LARGE SCALE GENOMIC DNA]</scope>
    <source>
        <strain evidence="26">Ya'a_city_454_Px</strain>
        <tissue evidence="26">Whole body</tissue>
    </source>
</reference>
<evidence type="ECO:0000256" key="14">
    <source>
        <dbReference type="ARBA" id="ARBA00022989"/>
    </source>
</evidence>
<dbReference type="GO" id="GO:0006508">
    <property type="term" value="P:proteolysis"/>
    <property type="evidence" value="ECO:0007669"/>
    <property type="project" value="UniProtKB-KW"/>
</dbReference>
<dbReference type="Proteomes" id="UP000053268">
    <property type="component" value="Unassembled WGS sequence"/>
</dbReference>
<evidence type="ECO:0000256" key="5">
    <source>
        <dbReference type="ARBA" id="ARBA00017962"/>
    </source>
</evidence>
<evidence type="ECO:0000256" key="23">
    <source>
        <dbReference type="ARBA" id="ARBA00033291"/>
    </source>
</evidence>
<dbReference type="InterPro" id="IPR001314">
    <property type="entry name" value="Peptidase_S1A"/>
</dbReference>
<protein>
    <recommendedName>
        <fullName evidence="5">Beta-1,4-glucuronyltransferase 1</fullName>
    </recommendedName>
    <alternativeName>
        <fullName evidence="20">I-beta-1,3-N-acetylglucosaminyltransferase</fullName>
    </alternativeName>
    <alternativeName>
        <fullName evidence="23">N-acetyllactosaminide beta-1,3-N-acetylglucosaminyltransferase</fullName>
    </alternativeName>
    <alternativeName>
        <fullName evidence="21">Poly-N-acetyllactosamine extension enzyme</fullName>
    </alternativeName>
    <alternativeName>
        <fullName evidence="22">UDP-GlcNAc:betaGal beta-1,3-N-acetylglucosaminyltransferase 1</fullName>
    </alternativeName>
</protein>
<keyword evidence="14" id="KW-1133">Transmembrane helix</keyword>
<dbReference type="PROSITE" id="PS00134">
    <property type="entry name" value="TRYPSIN_HIS"/>
    <property type="match status" value="1"/>
</dbReference>
<evidence type="ECO:0000256" key="17">
    <source>
        <dbReference type="ARBA" id="ARBA00023157"/>
    </source>
</evidence>
<keyword evidence="9" id="KW-0812">Transmembrane</keyword>
<evidence type="ECO:0000256" key="8">
    <source>
        <dbReference type="ARBA" id="ARBA00022679"/>
    </source>
</evidence>
<dbReference type="GO" id="GO:0015020">
    <property type="term" value="F:glucuronosyltransferase activity"/>
    <property type="evidence" value="ECO:0007669"/>
    <property type="project" value="InterPro"/>
</dbReference>
<gene>
    <name evidence="26" type="ORF">RR46_14557</name>
</gene>
<comment type="catalytic activity">
    <reaction evidence="24">
        <text>3-O-[beta-D-Xyl-(1-&gt;4)-Rib-ol-P-Rib-ol-P-3-beta-D-GalNAc-(1-&gt;3)-beta-D-GlcNAc-(1-&gt;4)-(O-6-P-alpha-D-Man)]-Thr-[protein] + UDP-alpha-D-glucuronate = 3-O-[beta-D-GlcA-(1-&gt;3)-beta-D-Xyl-(1-&gt;4)-Rib-ol-P-Rib-ol-P-3-beta-D-GalNAc-(1-&gt;3)-beta-D-GlcNAc-(1-&gt;4)-(O-6-P-alpha-D-Man)]-Thr-[protein] + UDP + H(+)</text>
        <dbReference type="Rhea" id="RHEA:46860"/>
        <dbReference type="Rhea" id="RHEA-COMP:15023"/>
        <dbReference type="Rhea" id="RHEA-COMP:17482"/>
        <dbReference type="ChEBI" id="CHEBI:15378"/>
        <dbReference type="ChEBI" id="CHEBI:58052"/>
        <dbReference type="ChEBI" id="CHEBI:58223"/>
        <dbReference type="ChEBI" id="CHEBI:142405"/>
        <dbReference type="ChEBI" id="CHEBI:177336"/>
    </reaction>
</comment>
<evidence type="ECO:0000256" key="4">
    <source>
        <dbReference type="ARBA" id="ARBA00008539"/>
    </source>
</evidence>
<evidence type="ECO:0000256" key="6">
    <source>
        <dbReference type="ARBA" id="ARBA00022670"/>
    </source>
</evidence>
<comment type="similarity">
    <text evidence="4">Belongs to the glycosyltransferase 49 family.</text>
</comment>
<keyword evidence="12" id="KW-0720">Serine protease</keyword>
<evidence type="ECO:0000259" key="25">
    <source>
        <dbReference type="PROSITE" id="PS50240"/>
    </source>
</evidence>
<dbReference type="InterPro" id="IPR043504">
    <property type="entry name" value="Peptidase_S1_PA_chymotrypsin"/>
</dbReference>
<dbReference type="SMART" id="SM00020">
    <property type="entry name" value="Tryp_SPc"/>
    <property type="match status" value="1"/>
</dbReference>
<dbReference type="PANTHER" id="PTHR46420">
    <property type="entry name" value="BETA-1,4-GLUCURONYLTRANSFERASE 1"/>
    <property type="match status" value="1"/>
</dbReference>
<dbReference type="CDD" id="cd00190">
    <property type="entry name" value="Tryp_SPc"/>
    <property type="match status" value="1"/>
</dbReference>
<evidence type="ECO:0000256" key="16">
    <source>
        <dbReference type="ARBA" id="ARBA00023136"/>
    </source>
</evidence>
<keyword evidence="13" id="KW-0735">Signal-anchor</keyword>
<evidence type="ECO:0000256" key="24">
    <source>
        <dbReference type="ARBA" id="ARBA00047852"/>
    </source>
</evidence>
<organism evidence="26 27">
    <name type="scientific">Papilio xuthus</name>
    <name type="common">Asian swallowtail butterfly</name>
    <dbReference type="NCBI Taxonomy" id="66420"/>
    <lineage>
        <taxon>Eukaryota</taxon>
        <taxon>Metazoa</taxon>
        <taxon>Ecdysozoa</taxon>
        <taxon>Arthropoda</taxon>
        <taxon>Hexapoda</taxon>
        <taxon>Insecta</taxon>
        <taxon>Pterygota</taxon>
        <taxon>Neoptera</taxon>
        <taxon>Endopterygota</taxon>
        <taxon>Lepidoptera</taxon>
        <taxon>Glossata</taxon>
        <taxon>Ditrysia</taxon>
        <taxon>Papilionoidea</taxon>
        <taxon>Papilionidae</taxon>
        <taxon>Papilioninae</taxon>
        <taxon>Papilio</taxon>
    </lineage>
</organism>
<dbReference type="GO" id="GO:0004252">
    <property type="term" value="F:serine-type endopeptidase activity"/>
    <property type="evidence" value="ECO:0007669"/>
    <property type="project" value="InterPro"/>
</dbReference>
<evidence type="ECO:0000256" key="22">
    <source>
        <dbReference type="ARBA" id="ARBA00032181"/>
    </source>
</evidence>
<keyword evidence="15" id="KW-0333">Golgi apparatus</keyword>
<keyword evidence="10" id="KW-0479">Metal-binding</keyword>
<evidence type="ECO:0000256" key="13">
    <source>
        <dbReference type="ARBA" id="ARBA00022968"/>
    </source>
</evidence>
<dbReference type="PRINTS" id="PR00722">
    <property type="entry name" value="CHYMOTRYPSIN"/>
</dbReference>
<dbReference type="Gene3D" id="2.40.10.10">
    <property type="entry name" value="Trypsin-like serine proteases"/>
    <property type="match status" value="1"/>
</dbReference>
<dbReference type="GO" id="GO:0046872">
    <property type="term" value="F:metal ion binding"/>
    <property type="evidence" value="ECO:0007669"/>
    <property type="project" value="UniProtKB-KW"/>
</dbReference>
<dbReference type="EMBL" id="KQ459606">
    <property type="protein sequence ID" value="KPI91053.1"/>
    <property type="molecule type" value="Genomic_DNA"/>
</dbReference>
<comment type="cofactor">
    <cofactor evidence="1">
        <name>Mn(2+)</name>
        <dbReference type="ChEBI" id="CHEBI:29035"/>
    </cofactor>
</comment>
<dbReference type="AlphaFoldDB" id="A0A194PDG5"/>
<dbReference type="FunFam" id="2.40.10.10:FF:000034">
    <property type="entry name" value="Eupolytin"/>
    <property type="match status" value="1"/>
</dbReference>
<evidence type="ECO:0000256" key="20">
    <source>
        <dbReference type="ARBA" id="ARBA00030723"/>
    </source>
</evidence>
<dbReference type="GO" id="GO:0000139">
    <property type="term" value="C:Golgi membrane"/>
    <property type="evidence" value="ECO:0007669"/>
    <property type="project" value="UniProtKB-SubCell"/>
</dbReference>
<dbReference type="InterPro" id="IPR043189">
    <property type="entry name" value="B4GAT1"/>
</dbReference>
<dbReference type="Pfam" id="PF00089">
    <property type="entry name" value="Trypsin"/>
    <property type="match status" value="1"/>
</dbReference>
<keyword evidence="27" id="KW-1185">Reference proteome</keyword>
<keyword evidence="8" id="KW-0808">Transferase</keyword>
<evidence type="ECO:0000256" key="1">
    <source>
        <dbReference type="ARBA" id="ARBA00001936"/>
    </source>
</evidence>
<keyword evidence="11" id="KW-0378">Hydrolase</keyword>
<evidence type="ECO:0000256" key="9">
    <source>
        <dbReference type="ARBA" id="ARBA00022692"/>
    </source>
</evidence>
<evidence type="ECO:0000256" key="12">
    <source>
        <dbReference type="ARBA" id="ARBA00022825"/>
    </source>
</evidence>
<evidence type="ECO:0000256" key="19">
    <source>
        <dbReference type="ARBA" id="ARBA00023211"/>
    </source>
</evidence>
<dbReference type="InterPro" id="IPR009003">
    <property type="entry name" value="Peptidase_S1_PA"/>
</dbReference>
<keyword evidence="17" id="KW-1015">Disulfide bond</keyword>
<proteinExistence type="inferred from homology"/>
<evidence type="ECO:0000256" key="3">
    <source>
        <dbReference type="ARBA" id="ARBA00004922"/>
    </source>
</evidence>
<evidence type="ECO:0000256" key="21">
    <source>
        <dbReference type="ARBA" id="ARBA00032175"/>
    </source>
</evidence>
<keyword evidence="16" id="KW-0472">Membrane</keyword>
<keyword evidence="7" id="KW-0328">Glycosyltransferase</keyword>
<feature type="domain" description="Peptidase S1" evidence="25">
    <location>
        <begin position="354"/>
        <end position="578"/>
    </location>
</feature>
<evidence type="ECO:0000256" key="2">
    <source>
        <dbReference type="ARBA" id="ARBA00004323"/>
    </source>
</evidence>
<keyword evidence="19" id="KW-0464">Manganese</keyword>
<keyword evidence="6" id="KW-0645">Protease</keyword>
<evidence type="ECO:0000256" key="18">
    <source>
        <dbReference type="ARBA" id="ARBA00023180"/>
    </source>
</evidence>
<dbReference type="PROSITE" id="PS50240">
    <property type="entry name" value="TRYPSIN_DOM"/>
    <property type="match status" value="1"/>
</dbReference>
<dbReference type="STRING" id="66420.A0A194PDG5"/>
<evidence type="ECO:0000256" key="10">
    <source>
        <dbReference type="ARBA" id="ARBA00022723"/>
    </source>
</evidence>
<dbReference type="InterPro" id="IPR018114">
    <property type="entry name" value="TRYPSIN_HIS"/>
</dbReference>
<name>A0A194PDG5_PAPXU</name>
<dbReference type="Pfam" id="PF13896">
    <property type="entry name" value="Glyco_transf_49"/>
    <property type="match status" value="1"/>
</dbReference>
<sequence length="579" mass="63438">MYAEVSANRRVCLATQSSIERLHELMRIAAHWSGPMSVAVFVAGDELRLLRAFATWLFRCRPEIYGRLVLHAATPAERPGTQGAVPSWARDCDAKPLPPAERRADTVAWRARHPYPQNHLRNLARRNCHTPYVFLVDVDIVPSKGMAEALDTFLAKAPRCPLCAYVVPTYELDKRVAEFPANKSELLRLSKNKLAIPFHRKVFIYNQYASNFSRWEASGGNESSEAHVSHDVTNFELLYEPFYVAADAVPAHDERFLGYGFTRNTQVATVDIEREKFPIAVNCGCASVANWDASDVAGAAAVSPLSTAAALCQQYLQETVEGECCAEEGDKPSTEVELQDVDLQEACPELSGQIIGGRPSSVTRHPYQVSMVMNGNSFCGGFIISPDYVLTAAHCVQNTAASAIRLRVGSTRRDSGGRIVGVANVTVHAQYGRPRFDNDIAALRLARPLVFSNAVRAVRLPQPRQPVPLVRLTVTGWGLTAPRGRRIPRIMMEARVPVVPHWLCRLSYGDALTDNMFCGGHFLIGGVSSCQGDSGGPAVFRGTVYGVVSFARGCALPLSPTVFTNLAALRDWVTQNTGL</sequence>
<comment type="subcellular location">
    <subcellularLocation>
        <location evidence="2">Golgi apparatus membrane</location>
        <topology evidence="2">Single-pass type II membrane protein</topology>
    </subcellularLocation>
</comment>
<dbReference type="GO" id="GO:0035269">
    <property type="term" value="P:protein O-linked glycosylation via mannose"/>
    <property type="evidence" value="ECO:0007669"/>
    <property type="project" value="TreeGrafter"/>
</dbReference>
<dbReference type="SUPFAM" id="SSF50494">
    <property type="entry name" value="Trypsin-like serine proteases"/>
    <property type="match status" value="1"/>
</dbReference>